<accession>A0A098BP79</accession>
<protein>
    <submittedName>
        <fullName evidence="1">Uncharacterized protein</fullName>
    </submittedName>
</protein>
<organism evidence="1 2">
    <name type="scientific">Rhodococcus ruber</name>
    <dbReference type="NCBI Taxonomy" id="1830"/>
    <lineage>
        <taxon>Bacteria</taxon>
        <taxon>Bacillati</taxon>
        <taxon>Actinomycetota</taxon>
        <taxon>Actinomycetes</taxon>
        <taxon>Mycobacteriales</taxon>
        <taxon>Nocardiaceae</taxon>
        <taxon>Rhodococcus</taxon>
    </lineage>
</organism>
<proteinExistence type="predicted"/>
<sequence>MLVGRGVTAWRRALTRLTCDRALSRGPGPATTLGPAAGGPGGPIDLSGALTAELIDVLAAVALAGAGPGPPPPSPPP</sequence>
<dbReference type="RefSeq" id="WP_006946734.1">
    <property type="nucleotide sequence ID" value="NZ_CP023714.1"/>
</dbReference>
<dbReference type="AlphaFoldDB" id="A0A098BP79"/>
<gene>
    <name evidence="1" type="ORF">RHRU231_590111</name>
</gene>
<dbReference type="EMBL" id="CCSD01000071">
    <property type="protein sequence ID" value="CDZ90052.1"/>
    <property type="molecule type" value="Genomic_DNA"/>
</dbReference>
<evidence type="ECO:0000313" key="2">
    <source>
        <dbReference type="Proteomes" id="UP000042997"/>
    </source>
</evidence>
<dbReference type="Proteomes" id="UP000042997">
    <property type="component" value="Unassembled WGS sequence"/>
</dbReference>
<reference evidence="1 2" key="1">
    <citation type="journal article" date="2014" name="Genome Announc.">
        <title>Draft Genome Sequence of Propane- and Butane-Oxidizing Actinobacterium Rhodococcus ruber IEGM 231.</title>
        <authorList>
            <person name="Ivshina I.B."/>
            <person name="Kuyukina M.S."/>
            <person name="Krivoruchko A.V."/>
            <person name="Barbe V."/>
            <person name="Fischer C."/>
        </authorList>
    </citation>
    <scope>NUCLEOTIDE SEQUENCE [LARGE SCALE GENOMIC DNA]</scope>
</reference>
<name>A0A098BP79_9NOCA</name>
<evidence type="ECO:0000313" key="1">
    <source>
        <dbReference type="EMBL" id="CDZ90052.1"/>
    </source>
</evidence>